<dbReference type="Proteomes" id="UP000320653">
    <property type="component" value="Unassembled WGS sequence"/>
</dbReference>
<feature type="transmembrane region" description="Helical" evidence="8">
    <location>
        <begin position="21"/>
        <end position="40"/>
    </location>
</feature>
<dbReference type="RefSeq" id="WP_145632952.1">
    <property type="nucleotide sequence ID" value="NZ_VIWP01000001.1"/>
</dbReference>
<accession>A0A561R8W9</accession>
<dbReference type="GO" id="GO:0033214">
    <property type="term" value="P:siderophore-iron import into cell"/>
    <property type="evidence" value="ECO:0007669"/>
    <property type="project" value="TreeGrafter"/>
</dbReference>
<dbReference type="AlphaFoldDB" id="A0A561R8W9"/>
<proteinExistence type="inferred from homology"/>
<evidence type="ECO:0000256" key="5">
    <source>
        <dbReference type="ARBA" id="ARBA00022692"/>
    </source>
</evidence>
<dbReference type="CDD" id="cd06550">
    <property type="entry name" value="TM_ABC_iron-siderophores_like"/>
    <property type="match status" value="1"/>
</dbReference>
<dbReference type="EMBL" id="VIWP01000001">
    <property type="protein sequence ID" value="TWF59066.1"/>
    <property type="molecule type" value="Genomic_DNA"/>
</dbReference>
<feature type="transmembrane region" description="Helical" evidence="8">
    <location>
        <begin position="313"/>
        <end position="337"/>
    </location>
</feature>
<feature type="transmembrane region" description="Helical" evidence="8">
    <location>
        <begin position="159"/>
        <end position="188"/>
    </location>
</feature>
<dbReference type="InterPro" id="IPR000522">
    <property type="entry name" value="ABC_transptr_permease_BtuC"/>
</dbReference>
<evidence type="ECO:0000256" key="2">
    <source>
        <dbReference type="ARBA" id="ARBA00007935"/>
    </source>
</evidence>
<keyword evidence="3" id="KW-0813">Transport</keyword>
<dbReference type="Gene3D" id="1.10.3470.10">
    <property type="entry name" value="ABC transporter involved in vitamin B12 uptake, BtuC"/>
    <property type="match status" value="1"/>
</dbReference>
<comment type="similarity">
    <text evidence="2">Belongs to the binding-protein-dependent transport system permease family. FecCD subfamily.</text>
</comment>
<dbReference type="Pfam" id="PF01032">
    <property type="entry name" value="FecCD"/>
    <property type="match status" value="1"/>
</dbReference>
<dbReference type="SUPFAM" id="SSF81345">
    <property type="entry name" value="ABC transporter involved in vitamin B12 uptake, BtuC"/>
    <property type="match status" value="1"/>
</dbReference>
<dbReference type="PANTHER" id="PTHR30472">
    <property type="entry name" value="FERRIC ENTEROBACTIN TRANSPORT SYSTEM PERMEASE PROTEIN"/>
    <property type="match status" value="1"/>
</dbReference>
<feature type="transmembrane region" description="Helical" evidence="8">
    <location>
        <begin position="247"/>
        <end position="280"/>
    </location>
</feature>
<evidence type="ECO:0000256" key="7">
    <source>
        <dbReference type="ARBA" id="ARBA00023136"/>
    </source>
</evidence>
<protein>
    <submittedName>
        <fullName evidence="9">Iron complex transport system permease protein</fullName>
    </submittedName>
</protein>
<keyword evidence="10" id="KW-1185">Reference proteome</keyword>
<reference evidence="9 10" key="1">
    <citation type="submission" date="2019-06" db="EMBL/GenBank/DDBJ databases">
        <title>Sorghum-associated microbial communities from plants grown in Nebraska, USA.</title>
        <authorList>
            <person name="Schachtman D."/>
        </authorList>
    </citation>
    <scope>NUCLEOTIDE SEQUENCE [LARGE SCALE GENOMIC DNA]</scope>
    <source>
        <strain evidence="9 10">1225</strain>
    </source>
</reference>
<evidence type="ECO:0000256" key="4">
    <source>
        <dbReference type="ARBA" id="ARBA00022475"/>
    </source>
</evidence>
<feature type="transmembrane region" description="Helical" evidence="8">
    <location>
        <begin position="208"/>
        <end position="227"/>
    </location>
</feature>
<evidence type="ECO:0000313" key="9">
    <source>
        <dbReference type="EMBL" id="TWF59066.1"/>
    </source>
</evidence>
<evidence type="ECO:0000256" key="3">
    <source>
        <dbReference type="ARBA" id="ARBA00022448"/>
    </source>
</evidence>
<name>A0A561R8W9_9HYPH</name>
<sequence>MRRALLIRSGRHVHIPIALRPAAILLVLLSLLIILAFAALDLGSTPLPAGELLRWLAPFIDATRETDAVLLLRWPRVAVAILGGAMIAASGHLLQIVSRNGLADPGLLGISQGTMAAVVLGAAVLGIPPQWLAPAGLVGGLATAILVLSLAYRLASTTGLILVGLAVSIVLGALIEIVMVQGGMAQFARWLAWSHGSLTAVSAENARMVAIWALPLIVLTLLVARSATPLLLGREQAAAIGAAPQKLALLLTLLSAALVAPIVAVVGPISFLGLIAAHVARKLVGERPQEALPVSMACGALLLLVADTAGRTLFLPLVVPAGILVSVAGVATFLIAARFTSSRR</sequence>
<comment type="caution">
    <text evidence="9">The sequence shown here is derived from an EMBL/GenBank/DDBJ whole genome shotgun (WGS) entry which is preliminary data.</text>
</comment>
<dbReference type="GO" id="GO:0005886">
    <property type="term" value="C:plasma membrane"/>
    <property type="evidence" value="ECO:0007669"/>
    <property type="project" value="UniProtKB-SubCell"/>
</dbReference>
<feature type="transmembrane region" description="Helical" evidence="8">
    <location>
        <begin position="131"/>
        <end position="152"/>
    </location>
</feature>
<dbReference type="InterPro" id="IPR037294">
    <property type="entry name" value="ABC_BtuC-like"/>
</dbReference>
<keyword evidence="6 8" id="KW-1133">Transmembrane helix</keyword>
<dbReference type="PANTHER" id="PTHR30472:SF37">
    <property type="entry name" value="FE(3+) DICITRATE TRANSPORT SYSTEM PERMEASE PROTEIN FECD-RELATED"/>
    <property type="match status" value="1"/>
</dbReference>
<evidence type="ECO:0000313" key="10">
    <source>
        <dbReference type="Proteomes" id="UP000320653"/>
    </source>
</evidence>
<keyword evidence="4" id="KW-1003">Cell membrane</keyword>
<evidence type="ECO:0000256" key="8">
    <source>
        <dbReference type="SAM" id="Phobius"/>
    </source>
</evidence>
<dbReference type="GO" id="GO:0022857">
    <property type="term" value="F:transmembrane transporter activity"/>
    <property type="evidence" value="ECO:0007669"/>
    <property type="project" value="InterPro"/>
</dbReference>
<organism evidence="9 10">
    <name type="scientific">Neorhizobium alkalisoli</name>
    <dbReference type="NCBI Taxonomy" id="528178"/>
    <lineage>
        <taxon>Bacteria</taxon>
        <taxon>Pseudomonadati</taxon>
        <taxon>Pseudomonadota</taxon>
        <taxon>Alphaproteobacteria</taxon>
        <taxon>Hyphomicrobiales</taxon>
        <taxon>Rhizobiaceae</taxon>
        <taxon>Rhizobium/Agrobacterium group</taxon>
        <taxon>Neorhizobium</taxon>
    </lineage>
</organism>
<evidence type="ECO:0000256" key="1">
    <source>
        <dbReference type="ARBA" id="ARBA00004651"/>
    </source>
</evidence>
<keyword evidence="7 8" id="KW-0472">Membrane</keyword>
<feature type="transmembrane region" description="Helical" evidence="8">
    <location>
        <begin position="74"/>
        <end position="94"/>
    </location>
</feature>
<keyword evidence="5 8" id="KW-0812">Transmembrane</keyword>
<evidence type="ECO:0000256" key="6">
    <source>
        <dbReference type="ARBA" id="ARBA00022989"/>
    </source>
</evidence>
<comment type="subcellular location">
    <subcellularLocation>
        <location evidence="1">Cell membrane</location>
        <topology evidence="1">Multi-pass membrane protein</topology>
    </subcellularLocation>
</comment>
<feature type="transmembrane region" description="Helical" evidence="8">
    <location>
        <begin position="106"/>
        <end position="125"/>
    </location>
</feature>
<gene>
    <name evidence="9" type="ORF">FHW37_101872</name>
</gene>
<dbReference type="OrthoDB" id="9811975at2"/>